<evidence type="ECO:0000313" key="1">
    <source>
        <dbReference type="EMBL" id="KUI59042.1"/>
    </source>
</evidence>
<reference evidence="2" key="1">
    <citation type="submission" date="2014-12" db="EMBL/GenBank/DDBJ databases">
        <title>Genome Sequence of Valsa Canker Pathogens Uncovers a Specific Adaption of Colonization on Woody Bark.</title>
        <authorList>
            <person name="Yin Z."/>
            <person name="Liu H."/>
            <person name="Gao X."/>
            <person name="Li Z."/>
            <person name="Song N."/>
            <person name="Ke X."/>
            <person name="Dai Q."/>
            <person name="Wu Y."/>
            <person name="Sun Y."/>
            <person name="Xu J.-R."/>
            <person name="Kang Z.K."/>
            <person name="Wang L."/>
            <person name="Huang L."/>
        </authorList>
    </citation>
    <scope>NUCLEOTIDE SEQUENCE [LARGE SCALE GENOMIC DNA]</scope>
    <source>
        <strain evidence="2">SXYL134</strain>
    </source>
</reference>
<name>A0A194V520_CYTMA</name>
<dbReference type="EMBL" id="KN714723">
    <property type="protein sequence ID" value="KUI59042.1"/>
    <property type="molecule type" value="Genomic_DNA"/>
</dbReference>
<evidence type="ECO:0000313" key="2">
    <source>
        <dbReference type="Proteomes" id="UP000078576"/>
    </source>
</evidence>
<organism evidence="1 2">
    <name type="scientific">Cytospora mali</name>
    <name type="common">Apple Valsa canker fungus</name>
    <name type="synonym">Valsa mali</name>
    <dbReference type="NCBI Taxonomy" id="578113"/>
    <lineage>
        <taxon>Eukaryota</taxon>
        <taxon>Fungi</taxon>
        <taxon>Dikarya</taxon>
        <taxon>Ascomycota</taxon>
        <taxon>Pezizomycotina</taxon>
        <taxon>Sordariomycetes</taxon>
        <taxon>Sordariomycetidae</taxon>
        <taxon>Diaporthales</taxon>
        <taxon>Cytosporaceae</taxon>
        <taxon>Cytospora</taxon>
    </lineage>
</organism>
<proteinExistence type="predicted"/>
<dbReference type="Proteomes" id="UP000078576">
    <property type="component" value="Unassembled WGS sequence"/>
</dbReference>
<gene>
    <name evidence="1" type="ORF">VP1G_06298</name>
</gene>
<sequence>MRLDRSEWPPIDMFYLTPSENNVSANFQIKSAEADREALSELCMAVPSVSHRHIFLETHPDGIAQADRQSVGHHLARKPVARACARRGWMAAKAKATMQ</sequence>
<protein>
    <submittedName>
        <fullName evidence="1">Uncharacterized protein</fullName>
    </submittedName>
</protein>
<keyword evidence="2" id="KW-1185">Reference proteome</keyword>
<accession>A0A194V520</accession>
<dbReference type="AlphaFoldDB" id="A0A194V520"/>